<dbReference type="Gene3D" id="3.30.50.10">
    <property type="entry name" value="Erythroid Transcription Factor GATA-1, subunit A"/>
    <property type="match status" value="1"/>
</dbReference>
<dbReference type="PROSITE" id="PS51843">
    <property type="entry name" value="NR_LBD"/>
    <property type="match status" value="1"/>
</dbReference>
<evidence type="ECO:0000313" key="14">
    <source>
        <dbReference type="Proteomes" id="UP001175271"/>
    </source>
</evidence>
<evidence type="ECO:0000259" key="12">
    <source>
        <dbReference type="PROSITE" id="PS51843"/>
    </source>
</evidence>
<feature type="compositionally biased region" description="Polar residues" evidence="10">
    <location>
        <begin position="149"/>
        <end position="165"/>
    </location>
</feature>
<dbReference type="InterPro" id="IPR035500">
    <property type="entry name" value="NHR-like_dom_sf"/>
</dbReference>
<protein>
    <recommendedName>
        <fullName evidence="15">Nuclear receptor domain-containing protein</fullName>
    </recommendedName>
</protein>
<keyword evidence="5 9" id="KW-0238">DNA-binding</keyword>
<dbReference type="GO" id="GO:0005634">
    <property type="term" value="C:nucleus"/>
    <property type="evidence" value="ECO:0007669"/>
    <property type="project" value="UniProtKB-SubCell"/>
</dbReference>
<reference evidence="13" key="1">
    <citation type="submission" date="2023-06" db="EMBL/GenBank/DDBJ databases">
        <title>Genomic analysis of the entomopathogenic nematode Steinernema hermaphroditum.</title>
        <authorList>
            <person name="Schwarz E.M."/>
            <person name="Heppert J.K."/>
            <person name="Baniya A."/>
            <person name="Schwartz H.T."/>
            <person name="Tan C.-H."/>
            <person name="Antoshechkin I."/>
            <person name="Sternberg P.W."/>
            <person name="Goodrich-Blair H."/>
            <person name="Dillman A.R."/>
        </authorList>
    </citation>
    <scope>NUCLEOTIDE SEQUENCE</scope>
    <source>
        <strain evidence="13">PS9179</strain>
        <tissue evidence="13">Whole animal</tissue>
    </source>
</reference>
<evidence type="ECO:0000256" key="4">
    <source>
        <dbReference type="ARBA" id="ARBA00023015"/>
    </source>
</evidence>
<evidence type="ECO:0000256" key="2">
    <source>
        <dbReference type="ARBA" id="ARBA00022771"/>
    </source>
</evidence>
<dbReference type="PROSITE" id="PS00031">
    <property type="entry name" value="NUCLEAR_REC_DBD_1"/>
    <property type="match status" value="1"/>
</dbReference>
<sequence>MTNLLAASGCTPVLMLLKHIVNFEDESETPPFKMETAVHETRRSALPTDFKTDTDNLPPASQLCVVCEDQSDGLHFGQLTCRACAAFFRRTVSLKLDYVCKHSGHCDIHKSARNMCRSCRYQKCLTQGMLVSAVQQARDSLGKRKDRNSASNGDRSVTKSASPKSSVEHPQPMVVTPTQTPATHVIQTTTATPVSSEYASITPDMYWNNQVMTNGVIGIAASPAPNYNVINQFSTMHLNQLNPAFVAPPREDMRILPKIADGFDQFSTLMQASMDFVKEQRDQGCPTFANAHEIILHESNFSESKKVCKMEYSILMKIVDSYFYPFNELDQKDKNYLFESFFCLFSNTHRAYRTYEVFGNNPNDDRLIMPDGGYVQISNLEKFYDNSPLIKVPAMAVANMFKDAMVFVRDAIVEHMRRIKITRMEMCFIFGIFLWRDSKCACGCNDCYAVANLSENAINIAHQTRDILLKDVHIYYKLSGLTDYQITQKIGNLLLMIPKLEKSATMFKDNYQIGDLFNMIETDTCCKNLNKVNL</sequence>
<accession>A0AA39HH89</accession>
<dbReference type="InterPro" id="IPR013088">
    <property type="entry name" value="Znf_NHR/GATA"/>
</dbReference>
<keyword evidence="1 9" id="KW-0479">Metal-binding</keyword>
<feature type="region of interest" description="Disordered" evidence="10">
    <location>
        <begin position="136"/>
        <end position="184"/>
    </location>
</feature>
<dbReference type="InterPro" id="IPR000536">
    <property type="entry name" value="Nucl_hrmn_rcpt_lig-bd"/>
</dbReference>
<dbReference type="PRINTS" id="PR00047">
    <property type="entry name" value="STROIDFINGER"/>
</dbReference>
<proteinExistence type="inferred from homology"/>
<evidence type="ECO:0000256" key="6">
    <source>
        <dbReference type="ARBA" id="ARBA00023163"/>
    </source>
</evidence>
<dbReference type="SMART" id="SM00430">
    <property type="entry name" value="HOLI"/>
    <property type="match status" value="1"/>
</dbReference>
<dbReference type="Pfam" id="PF00104">
    <property type="entry name" value="Hormone_recep"/>
    <property type="match status" value="1"/>
</dbReference>
<evidence type="ECO:0000256" key="8">
    <source>
        <dbReference type="ARBA" id="ARBA00023242"/>
    </source>
</evidence>
<evidence type="ECO:0000256" key="1">
    <source>
        <dbReference type="ARBA" id="ARBA00022723"/>
    </source>
</evidence>
<keyword evidence="14" id="KW-1185">Reference proteome</keyword>
<gene>
    <name evidence="13" type="ORF">QR680_018216</name>
</gene>
<name>A0AA39HH89_9BILA</name>
<dbReference type="AlphaFoldDB" id="A0AA39HH89"/>
<dbReference type="SMART" id="SM00399">
    <property type="entry name" value="ZnF_C4"/>
    <property type="match status" value="1"/>
</dbReference>
<dbReference type="EMBL" id="JAUCMV010000004">
    <property type="protein sequence ID" value="KAK0405820.1"/>
    <property type="molecule type" value="Genomic_DNA"/>
</dbReference>
<comment type="subcellular location">
    <subcellularLocation>
        <location evidence="9">Nucleus</location>
    </subcellularLocation>
</comment>
<keyword evidence="8 9" id="KW-0539">Nucleus</keyword>
<dbReference type="SUPFAM" id="SSF48508">
    <property type="entry name" value="Nuclear receptor ligand-binding domain"/>
    <property type="match status" value="1"/>
</dbReference>
<feature type="domain" description="NR LBD" evidence="12">
    <location>
        <begin position="261"/>
        <end position="533"/>
    </location>
</feature>
<evidence type="ECO:0000259" key="11">
    <source>
        <dbReference type="PROSITE" id="PS51030"/>
    </source>
</evidence>
<dbReference type="GO" id="GO:0008270">
    <property type="term" value="F:zinc ion binding"/>
    <property type="evidence" value="ECO:0007669"/>
    <property type="project" value="UniProtKB-KW"/>
</dbReference>
<dbReference type="Proteomes" id="UP001175271">
    <property type="component" value="Unassembled WGS sequence"/>
</dbReference>
<evidence type="ECO:0000256" key="10">
    <source>
        <dbReference type="SAM" id="MobiDB-lite"/>
    </source>
</evidence>
<evidence type="ECO:0000256" key="7">
    <source>
        <dbReference type="ARBA" id="ARBA00023170"/>
    </source>
</evidence>
<keyword evidence="2 9" id="KW-0863">Zinc-finger</keyword>
<dbReference type="PANTHER" id="PTHR46011">
    <property type="entry name" value="NUCLEAR HORMONE RECEPTOR FAMILY MEMBER NHR-86-RELATED"/>
    <property type="match status" value="1"/>
</dbReference>
<dbReference type="PANTHER" id="PTHR46011:SF6">
    <property type="entry name" value="HIGH ZINC ACTIVATED NUCLEAR RECEPTOR PROTEIN"/>
    <property type="match status" value="1"/>
</dbReference>
<dbReference type="PROSITE" id="PS51030">
    <property type="entry name" value="NUCLEAR_REC_DBD_2"/>
    <property type="match status" value="1"/>
</dbReference>
<evidence type="ECO:0000256" key="9">
    <source>
        <dbReference type="RuleBase" id="RU004334"/>
    </source>
</evidence>
<dbReference type="Gene3D" id="1.10.565.10">
    <property type="entry name" value="Retinoid X Receptor"/>
    <property type="match status" value="1"/>
</dbReference>
<keyword evidence="3 9" id="KW-0862">Zinc</keyword>
<dbReference type="Pfam" id="PF00105">
    <property type="entry name" value="zf-C4"/>
    <property type="match status" value="1"/>
</dbReference>
<feature type="compositionally biased region" description="Low complexity" evidence="10">
    <location>
        <begin position="170"/>
        <end position="183"/>
    </location>
</feature>
<feature type="domain" description="Nuclear receptor" evidence="11">
    <location>
        <begin position="61"/>
        <end position="136"/>
    </location>
</feature>
<organism evidence="13 14">
    <name type="scientific">Steinernema hermaphroditum</name>
    <dbReference type="NCBI Taxonomy" id="289476"/>
    <lineage>
        <taxon>Eukaryota</taxon>
        <taxon>Metazoa</taxon>
        <taxon>Ecdysozoa</taxon>
        <taxon>Nematoda</taxon>
        <taxon>Chromadorea</taxon>
        <taxon>Rhabditida</taxon>
        <taxon>Tylenchina</taxon>
        <taxon>Panagrolaimomorpha</taxon>
        <taxon>Strongyloidoidea</taxon>
        <taxon>Steinernematidae</taxon>
        <taxon>Steinernema</taxon>
    </lineage>
</organism>
<evidence type="ECO:0008006" key="15">
    <source>
        <dbReference type="Google" id="ProtNLM"/>
    </source>
</evidence>
<keyword evidence="6 9" id="KW-0804">Transcription</keyword>
<comment type="caution">
    <text evidence="13">The sequence shown here is derived from an EMBL/GenBank/DDBJ whole genome shotgun (WGS) entry which is preliminary data.</text>
</comment>
<evidence type="ECO:0000313" key="13">
    <source>
        <dbReference type="EMBL" id="KAK0405820.1"/>
    </source>
</evidence>
<dbReference type="InterPro" id="IPR001628">
    <property type="entry name" value="Znf_hrmn_rcpt"/>
</dbReference>
<keyword evidence="4 9" id="KW-0805">Transcription regulation</keyword>
<keyword evidence="7 9" id="KW-0675">Receptor</keyword>
<comment type="similarity">
    <text evidence="9">Belongs to the nuclear hormone receptor family.</text>
</comment>
<evidence type="ECO:0000256" key="5">
    <source>
        <dbReference type="ARBA" id="ARBA00023125"/>
    </source>
</evidence>
<dbReference type="SUPFAM" id="SSF57716">
    <property type="entry name" value="Glucocorticoid receptor-like (DNA-binding domain)"/>
    <property type="match status" value="1"/>
</dbReference>
<dbReference type="GO" id="GO:0003700">
    <property type="term" value="F:DNA-binding transcription factor activity"/>
    <property type="evidence" value="ECO:0007669"/>
    <property type="project" value="InterPro"/>
</dbReference>
<dbReference type="GO" id="GO:0043565">
    <property type="term" value="F:sequence-specific DNA binding"/>
    <property type="evidence" value="ECO:0007669"/>
    <property type="project" value="InterPro"/>
</dbReference>
<evidence type="ECO:0000256" key="3">
    <source>
        <dbReference type="ARBA" id="ARBA00022833"/>
    </source>
</evidence>